<accession>T1CJC2</accession>
<comment type="caution">
    <text evidence="2">The sequence shown here is derived from an EMBL/GenBank/DDBJ whole genome shotgun (WGS) entry which is preliminary data.</text>
</comment>
<feature type="transmembrane region" description="Helical" evidence="1">
    <location>
        <begin position="12"/>
        <end position="33"/>
    </location>
</feature>
<protein>
    <submittedName>
        <fullName evidence="2">Uncharacterized protein</fullName>
    </submittedName>
</protein>
<dbReference type="EMBL" id="BAOU01000087">
    <property type="protein sequence ID" value="GAD06396.1"/>
    <property type="molecule type" value="Genomic_DNA"/>
</dbReference>
<evidence type="ECO:0000313" key="2">
    <source>
        <dbReference type="EMBL" id="GAD06396.1"/>
    </source>
</evidence>
<dbReference type="Proteomes" id="UP000018031">
    <property type="component" value="Unassembled WGS sequence"/>
</dbReference>
<proteinExistence type="predicted"/>
<organism evidence="2 3">
    <name type="scientific">Porphyromonas crevioricanis JCM 15906</name>
    <dbReference type="NCBI Taxonomy" id="1305617"/>
    <lineage>
        <taxon>Bacteria</taxon>
        <taxon>Pseudomonadati</taxon>
        <taxon>Bacteroidota</taxon>
        <taxon>Bacteroidia</taxon>
        <taxon>Bacteroidales</taxon>
        <taxon>Porphyromonadaceae</taxon>
        <taxon>Porphyromonas</taxon>
    </lineage>
</organism>
<keyword evidence="1" id="KW-0472">Membrane</keyword>
<name>T1CJC2_9PORP</name>
<keyword evidence="1" id="KW-1133">Transmembrane helix</keyword>
<reference evidence="2 3" key="2">
    <citation type="journal article" date="2013" name="Genome Announc.">
        <title>Draft Genome Sequences of Porphyromonas crevioricanis JCM 15906T and Porphyromonas cansulci JCM 13913T Isolated from a Canine Oral Cavity.</title>
        <authorList>
            <person name="Sakamoto M."/>
            <person name="Tanaka N."/>
            <person name="Shiwa Y."/>
            <person name="Yoshikawa H."/>
            <person name="Ohkuma M."/>
        </authorList>
    </citation>
    <scope>NUCLEOTIDE SEQUENCE [LARGE SCALE GENOMIC DNA]</scope>
    <source>
        <strain evidence="2 3">JCM 15906</strain>
    </source>
</reference>
<keyword evidence="1" id="KW-0812">Transmembrane</keyword>
<dbReference type="AlphaFoldDB" id="T1CJC2"/>
<sequence>MVSLSAIDNSKVQSSFLLLCRLLTSFVSLNTIMMTAYRRVRQKVCSNNLATQRFSDKG</sequence>
<evidence type="ECO:0000313" key="3">
    <source>
        <dbReference type="Proteomes" id="UP000018031"/>
    </source>
</evidence>
<reference evidence="3" key="1">
    <citation type="journal article" date="2013" name="Genome">
        <title>Draft Genome Sequences of Porphyromonas crevioricanis JCM 15906T and Porphyromonas cansulci JCM 13913T Isolated from a Canine Oral Cavity.</title>
        <authorList>
            <person name="Sakamoto M."/>
            <person name="Tanaka N."/>
            <person name="Shiwa Y."/>
            <person name="Yoshikawa H."/>
            <person name="Ohkuma M."/>
        </authorList>
    </citation>
    <scope>NUCLEOTIDE SEQUENCE [LARGE SCALE GENOMIC DNA]</scope>
    <source>
        <strain evidence="3">JCM 15906</strain>
    </source>
</reference>
<evidence type="ECO:0000256" key="1">
    <source>
        <dbReference type="SAM" id="Phobius"/>
    </source>
</evidence>
<gene>
    <name evidence="2" type="ORF">PORCRE_2129</name>
</gene>